<dbReference type="Pfam" id="PF11259">
    <property type="entry name" value="DUF3060"/>
    <property type="match status" value="1"/>
</dbReference>
<dbReference type="OrthoDB" id="9961223at2"/>
<feature type="region of interest" description="Disordered" evidence="1">
    <location>
        <begin position="35"/>
        <end position="69"/>
    </location>
</feature>
<evidence type="ECO:0000256" key="2">
    <source>
        <dbReference type="SAM" id="SignalP"/>
    </source>
</evidence>
<dbReference type="EMBL" id="BHYL01000250">
    <property type="protein sequence ID" value="GCD21230.1"/>
    <property type="molecule type" value="Genomic_DNA"/>
</dbReference>
<reference evidence="3 4" key="1">
    <citation type="submission" date="2018-11" db="EMBL/GenBank/DDBJ databases">
        <title>Draft genome sequence of Cellulomonas takizawaensis strain TKZ-21.</title>
        <authorList>
            <person name="Yamamura H."/>
            <person name="Hayashi T."/>
            <person name="Hamada M."/>
            <person name="Serisawa Y."/>
            <person name="Matsuyama K."/>
            <person name="Nakagawa Y."/>
            <person name="Otoguro M."/>
            <person name="Yanagida F."/>
            <person name="Hayakawa M."/>
        </authorList>
    </citation>
    <scope>NUCLEOTIDE SEQUENCE [LARGE SCALE GENOMIC DNA]</scope>
    <source>
        <strain evidence="3 4">TKZ-21</strain>
    </source>
</reference>
<comment type="caution">
    <text evidence="3">The sequence shown here is derived from an EMBL/GenBank/DDBJ whole genome shotgun (WGS) entry which is preliminary data.</text>
</comment>
<evidence type="ECO:0000313" key="4">
    <source>
        <dbReference type="Proteomes" id="UP000288246"/>
    </source>
</evidence>
<gene>
    <name evidence="3" type="ORF">CTKZ_27920</name>
</gene>
<feature type="chain" id="PRO_5039142893" description="DUF3060 domain-containing protein" evidence="2">
    <location>
        <begin position="25"/>
        <end position="188"/>
    </location>
</feature>
<feature type="signal peptide" evidence="2">
    <location>
        <begin position="1"/>
        <end position="24"/>
    </location>
</feature>
<organism evidence="3 4">
    <name type="scientific">Cellulomonas algicola</name>
    <dbReference type="NCBI Taxonomy" id="2071633"/>
    <lineage>
        <taxon>Bacteria</taxon>
        <taxon>Bacillati</taxon>
        <taxon>Actinomycetota</taxon>
        <taxon>Actinomycetes</taxon>
        <taxon>Micrococcales</taxon>
        <taxon>Cellulomonadaceae</taxon>
        <taxon>Cellulomonas</taxon>
    </lineage>
</organism>
<keyword evidence="4" id="KW-1185">Reference proteome</keyword>
<proteinExistence type="predicted"/>
<protein>
    <recommendedName>
        <fullName evidence="5">DUF3060 domain-containing protein</fullName>
    </recommendedName>
</protein>
<dbReference type="PROSITE" id="PS51257">
    <property type="entry name" value="PROKAR_LIPOPROTEIN"/>
    <property type="match status" value="1"/>
</dbReference>
<dbReference type="InterPro" id="IPR021417">
    <property type="entry name" value="DUF3060"/>
</dbReference>
<evidence type="ECO:0000313" key="3">
    <source>
        <dbReference type="EMBL" id="GCD21230.1"/>
    </source>
</evidence>
<dbReference type="AlphaFoldDB" id="A0A401V2U5"/>
<dbReference type="Proteomes" id="UP000288246">
    <property type="component" value="Unassembled WGS sequence"/>
</dbReference>
<evidence type="ECO:0000256" key="1">
    <source>
        <dbReference type="SAM" id="MobiDB-lite"/>
    </source>
</evidence>
<keyword evidence="2" id="KW-0732">Signal</keyword>
<evidence type="ECO:0008006" key="5">
    <source>
        <dbReference type="Google" id="ProtNLM"/>
    </source>
</evidence>
<name>A0A401V2U5_9CELL</name>
<dbReference type="RefSeq" id="WP_124343741.1">
    <property type="nucleotide sequence ID" value="NZ_BHYL01000250.1"/>
</dbReference>
<accession>A0A401V2U5</accession>
<sequence length="188" mass="18350">MTGRIRPSVRTAVVLAAVLGGALAGCSAEIVRADAPRSAADGDGPSAPEGRTPPTTPSGSGDTVPADDDVATPLERAGLLAAATQHVTCGGGDLVLSTAVSAVAVDDDCATLTVAGTDTTVVAGDVERLVVQGAAVRVVVAHVGSVEIDAADVRVAWEDGTPRVDDRGAANVYGPVGTVGLDGSDGAS</sequence>